<dbReference type="PANTHER" id="PTHR42949">
    <property type="entry name" value="ANAEROBIC GLYCEROL-3-PHOSPHATE DEHYDROGENASE SUBUNIT B"/>
    <property type="match status" value="1"/>
</dbReference>
<dbReference type="Proteomes" id="UP000469325">
    <property type="component" value="Unassembled WGS sequence"/>
</dbReference>
<dbReference type="InterPro" id="IPR036188">
    <property type="entry name" value="FAD/NAD-bd_sf"/>
</dbReference>
<gene>
    <name evidence="3" type="ORF">FYJ68_02895</name>
</gene>
<proteinExistence type="predicted"/>
<organism evidence="3 4">
    <name type="scientific">Olsenella porci</name>
    <dbReference type="NCBI Taxonomy" id="2652279"/>
    <lineage>
        <taxon>Bacteria</taxon>
        <taxon>Bacillati</taxon>
        <taxon>Actinomycetota</taxon>
        <taxon>Coriobacteriia</taxon>
        <taxon>Coriobacteriales</taxon>
        <taxon>Atopobiaceae</taxon>
        <taxon>Olsenella</taxon>
    </lineage>
</organism>
<feature type="domain" description="FAD/NAD(P)-binding" evidence="2">
    <location>
        <begin position="4"/>
        <end position="304"/>
    </location>
</feature>
<dbReference type="AlphaFoldDB" id="A0A6N7X946"/>
<dbReference type="PRINTS" id="PR00368">
    <property type="entry name" value="FADPNR"/>
</dbReference>
<name>A0A6N7X946_9ACTN</name>
<dbReference type="InterPro" id="IPR023753">
    <property type="entry name" value="FAD/NAD-binding_dom"/>
</dbReference>
<evidence type="ECO:0000256" key="1">
    <source>
        <dbReference type="ARBA" id="ARBA00023002"/>
    </source>
</evidence>
<dbReference type="Gene3D" id="3.50.50.60">
    <property type="entry name" value="FAD/NAD(P)-binding domain"/>
    <property type="match status" value="2"/>
</dbReference>
<reference evidence="3 4" key="1">
    <citation type="submission" date="2019-08" db="EMBL/GenBank/DDBJ databases">
        <title>In-depth cultivation of the pig gut microbiome towards novel bacterial diversity and tailored functional studies.</title>
        <authorList>
            <person name="Wylensek D."/>
            <person name="Hitch T.C.A."/>
            <person name="Clavel T."/>
        </authorList>
    </citation>
    <scope>NUCLEOTIDE SEQUENCE [LARGE SCALE GENOMIC DNA]</scope>
    <source>
        <strain evidence="3 4">CA-Schmier-601-WT-1</strain>
    </source>
</reference>
<dbReference type="PANTHER" id="PTHR42949:SF3">
    <property type="entry name" value="ANAEROBIC GLYCEROL-3-PHOSPHATE DEHYDROGENASE SUBUNIT B"/>
    <property type="match status" value="1"/>
</dbReference>
<dbReference type="GO" id="GO:0016491">
    <property type="term" value="F:oxidoreductase activity"/>
    <property type="evidence" value="ECO:0007669"/>
    <property type="project" value="UniProtKB-KW"/>
</dbReference>
<keyword evidence="4" id="KW-1185">Reference proteome</keyword>
<sequence length="421" mass="44563">MADYDVAVVGGGSAGLSAAIAAYDAGATRVLVLERDVRLGGILNQCIHNGFGLHRFGEELTGPEYAARYERALGERPIDVMTQTTVLRVVPGQGIVAVSPEHGVFRICCKAVVLAMGCRERPRGALDIPGTRPAGVFTAGTAQHLVNVEGVLPGREVVILGSGDIGLIMARRLTLEGAHVRCVAELMPYSGGLKRNIVQCLDDFGIPLLLSHTVVGVEGQGRVSAITLAKVDDRLRPIPGTEERIPCDTLLLSVGLLPENELSREAGVRINPATRGAYVDDSLMTSVPGVFACGNVLHVHDLVDFVSEEAAHAGECAARYAMGDGSTDTGVAVTVVAGDGVRYTVPSSLHPRTMPEAVTLRFRVTGVREHCRLSAYLGNERVSTRRRDIVVPGEMQELKVRAEQLASAGGDEPLTVVVEGA</sequence>
<evidence type="ECO:0000313" key="4">
    <source>
        <dbReference type="Proteomes" id="UP000469325"/>
    </source>
</evidence>
<protein>
    <submittedName>
        <fullName evidence="3">FAD-dependent oxidoreductase</fullName>
    </submittedName>
</protein>
<dbReference type="Pfam" id="PF07992">
    <property type="entry name" value="Pyr_redox_2"/>
    <property type="match status" value="1"/>
</dbReference>
<accession>A0A6N7X946</accession>
<dbReference type="InterPro" id="IPR051691">
    <property type="entry name" value="Metab_Enz_Cyan_OpOx_G3PDH"/>
</dbReference>
<dbReference type="SUPFAM" id="SSF51905">
    <property type="entry name" value="FAD/NAD(P)-binding domain"/>
    <property type="match status" value="1"/>
</dbReference>
<keyword evidence="1" id="KW-0560">Oxidoreductase</keyword>
<dbReference type="PRINTS" id="PR00469">
    <property type="entry name" value="PNDRDTASEII"/>
</dbReference>
<comment type="caution">
    <text evidence="3">The sequence shown here is derived from an EMBL/GenBank/DDBJ whole genome shotgun (WGS) entry which is preliminary data.</text>
</comment>
<dbReference type="EMBL" id="VUNC01000002">
    <property type="protein sequence ID" value="MST72060.1"/>
    <property type="molecule type" value="Genomic_DNA"/>
</dbReference>
<evidence type="ECO:0000313" key="3">
    <source>
        <dbReference type="EMBL" id="MST72060.1"/>
    </source>
</evidence>
<evidence type="ECO:0000259" key="2">
    <source>
        <dbReference type="Pfam" id="PF07992"/>
    </source>
</evidence>